<dbReference type="Gene3D" id="3.40.50.2000">
    <property type="entry name" value="Glycogen Phosphorylase B"/>
    <property type="match status" value="2"/>
</dbReference>
<name>A0A9W6LVF4_9MICO</name>
<dbReference type="Pfam" id="PF13439">
    <property type="entry name" value="Glyco_transf_4"/>
    <property type="match status" value="1"/>
</dbReference>
<evidence type="ECO:0000313" key="5">
    <source>
        <dbReference type="EMBL" id="GLJ60252.1"/>
    </source>
</evidence>
<sequence>MKISMVSEHASPLAAPGSVDAGGQNVHVAALSRALARRGHTVTVCTRRDDPSLPRRVRLDDGVEVVHIDAGPAEHVAKDDLLPFMGELAAGLAEEWRDDRPDVVHSHFWMSGLAALDGVAALRGAAAPPPVLHTFHALGVVKRRHQGAADTSPPEREWLEPRVGREVDMVVATCSDEAFELRALGVPSRRISIAPCGVDLDLFRPQGSVEERRARHRVLSVGRLVPRKGVDLVVRAIARLRAEGIDDVELVVVGSDGAAGAADPEAARLRALAADLGVADRVVFRGQVSRDDMPALLRSSDVVVCAPWYEPFGIVPLEAMACGAPVIAASVGGLIDTVVDGVTGLHVPPRDADAIAAALRRLLPDRDLLRAFGTAGRGRVEARYSWDRVAAQTERIYASTLSRARRAGGRLEGAAL</sequence>
<evidence type="ECO:0000256" key="2">
    <source>
        <dbReference type="ARBA" id="ARBA00022679"/>
    </source>
</evidence>
<keyword evidence="1" id="KW-0328">Glycosyltransferase</keyword>
<proteinExistence type="predicted"/>
<keyword evidence="6" id="KW-1185">Reference proteome</keyword>
<dbReference type="PANTHER" id="PTHR12526">
    <property type="entry name" value="GLYCOSYLTRANSFERASE"/>
    <property type="match status" value="1"/>
</dbReference>
<reference evidence="5" key="2">
    <citation type="submission" date="2023-01" db="EMBL/GenBank/DDBJ databases">
        <authorList>
            <person name="Sun Q."/>
            <person name="Evtushenko L."/>
        </authorList>
    </citation>
    <scope>NUCLEOTIDE SEQUENCE</scope>
    <source>
        <strain evidence="5">VKM Ac-1020</strain>
    </source>
</reference>
<dbReference type="GO" id="GO:0016757">
    <property type="term" value="F:glycosyltransferase activity"/>
    <property type="evidence" value="ECO:0007669"/>
    <property type="project" value="UniProtKB-KW"/>
</dbReference>
<feature type="domain" description="Glycosyl transferase family 1" evidence="3">
    <location>
        <begin position="216"/>
        <end position="377"/>
    </location>
</feature>
<evidence type="ECO:0000259" key="3">
    <source>
        <dbReference type="Pfam" id="PF00534"/>
    </source>
</evidence>
<dbReference type="EMBL" id="BSEJ01000001">
    <property type="protein sequence ID" value="GLJ60252.1"/>
    <property type="molecule type" value="Genomic_DNA"/>
</dbReference>
<reference evidence="5" key="1">
    <citation type="journal article" date="2014" name="Int. J. Syst. Evol. Microbiol.">
        <title>Complete genome sequence of Corynebacterium casei LMG S-19264T (=DSM 44701T), isolated from a smear-ripened cheese.</title>
        <authorList>
            <consortium name="US DOE Joint Genome Institute (JGI-PGF)"/>
            <person name="Walter F."/>
            <person name="Albersmeier A."/>
            <person name="Kalinowski J."/>
            <person name="Ruckert C."/>
        </authorList>
    </citation>
    <scope>NUCLEOTIDE SEQUENCE</scope>
    <source>
        <strain evidence="5">VKM Ac-1020</strain>
    </source>
</reference>
<dbReference type="Proteomes" id="UP001142462">
    <property type="component" value="Unassembled WGS sequence"/>
</dbReference>
<dbReference type="SUPFAM" id="SSF53756">
    <property type="entry name" value="UDP-Glycosyltransferase/glycogen phosphorylase"/>
    <property type="match status" value="1"/>
</dbReference>
<evidence type="ECO:0000259" key="4">
    <source>
        <dbReference type="Pfam" id="PF13439"/>
    </source>
</evidence>
<dbReference type="RefSeq" id="WP_271171974.1">
    <property type="nucleotide sequence ID" value="NZ_BSEJ01000001.1"/>
</dbReference>
<dbReference type="AlphaFoldDB" id="A0A9W6LVF4"/>
<gene>
    <name evidence="5" type="ORF">GCM10017576_03810</name>
</gene>
<protein>
    <submittedName>
        <fullName evidence="5">Glycosyl transferase</fullName>
    </submittedName>
</protein>
<dbReference type="InterPro" id="IPR001296">
    <property type="entry name" value="Glyco_trans_1"/>
</dbReference>
<keyword evidence="2 5" id="KW-0808">Transferase</keyword>
<dbReference type="Pfam" id="PF00534">
    <property type="entry name" value="Glycos_transf_1"/>
    <property type="match status" value="1"/>
</dbReference>
<evidence type="ECO:0000256" key="1">
    <source>
        <dbReference type="ARBA" id="ARBA00022676"/>
    </source>
</evidence>
<accession>A0A9W6LVF4</accession>
<dbReference type="InterPro" id="IPR028098">
    <property type="entry name" value="Glyco_trans_4-like_N"/>
</dbReference>
<organism evidence="5 6">
    <name type="scientific">Microbacterium barkeri</name>
    <dbReference type="NCBI Taxonomy" id="33917"/>
    <lineage>
        <taxon>Bacteria</taxon>
        <taxon>Bacillati</taxon>
        <taxon>Actinomycetota</taxon>
        <taxon>Actinomycetes</taxon>
        <taxon>Micrococcales</taxon>
        <taxon>Microbacteriaceae</taxon>
        <taxon>Microbacterium</taxon>
    </lineage>
</organism>
<evidence type="ECO:0000313" key="6">
    <source>
        <dbReference type="Proteomes" id="UP001142462"/>
    </source>
</evidence>
<comment type="caution">
    <text evidence="5">The sequence shown here is derived from an EMBL/GenBank/DDBJ whole genome shotgun (WGS) entry which is preliminary data.</text>
</comment>
<dbReference type="PANTHER" id="PTHR12526:SF635">
    <property type="entry name" value="GLYCOSYL TRANSFERASE GROUP 1"/>
    <property type="match status" value="1"/>
</dbReference>
<feature type="domain" description="Glycosyltransferase subfamily 4-like N-terminal" evidence="4">
    <location>
        <begin position="22"/>
        <end position="201"/>
    </location>
</feature>